<evidence type="ECO:0000259" key="6">
    <source>
        <dbReference type="Pfam" id="PF16113"/>
    </source>
</evidence>
<comment type="pathway">
    <text evidence="4">Amino-acid degradation; L-valine degradation.</text>
</comment>
<accession>A0AAP0HSY8</accession>
<feature type="compositionally biased region" description="Low complexity" evidence="5">
    <location>
        <begin position="193"/>
        <end position="207"/>
    </location>
</feature>
<keyword evidence="8" id="KW-1185">Reference proteome</keyword>
<protein>
    <recommendedName>
        <fullName evidence="2 4">3-hydroxyisobutyryl-CoA hydrolase</fullName>
        <shortName evidence="4">HIB-CoA hydrolase</shortName>
        <shortName evidence="4">HIBYL-CoA-H</shortName>
        <ecNumber evidence="2 4">3.1.2.4</ecNumber>
    </recommendedName>
    <alternativeName>
        <fullName evidence="4">3-hydroxyisobutyryl-coenzyme A hydrolase</fullName>
    </alternativeName>
</protein>
<dbReference type="Gene3D" id="3.90.226.10">
    <property type="entry name" value="2-enoyl-CoA Hydratase, Chain A, domain 1"/>
    <property type="match status" value="1"/>
</dbReference>
<name>A0AAP0HSY8_9MAGN</name>
<evidence type="ECO:0000313" key="8">
    <source>
        <dbReference type="Proteomes" id="UP001419268"/>
    </source>
</evidence>
<dbReference type="GO" id="GO:0003860">
    <property type="term" value="F:3-hydroxyisobutyryl-CoA hydrolase activity"/>
    <property type="evidence" value="ECO:0007669"/>
    <property type="project" value="UniProtKB-UniRule"/>
</dbReference>
<feature type="compositionally biased region" description="Polar residues" evidence="5">
    <location>
        <begin position="160"/>
        <end position="172"/>
    </location>
</feature>
<feature type="compositionally biased region" description="Gly residues" evidence="5">
    <location>
        <begin position="124"/>
        <end position="145"/>
    </location>
</feature>
<dbReference type="GO" id="GO:0006574">
    <property type="term" value="P:L-valine catabolic process"/>
    <property type="evidence" value="ECO:0007669"/>
    <property type="project" value="UniProtKB-UniRule"/>
</dbReference>
<feature type="compositionally biased region" description="Basic and acidic residues" evidence="5">
    <location>
        <begin position="147"/>
        <end position="157"/>
    </location>
</feature>
<evidence type="ECO:0000313" key="7">
    <source>
        <dbReference type="EMBL" id="KAK9095371.1"/>
    </source>
</evidence>
<dbReference type="EC" id="3.1.2.4" evidence="2 4"/>
<dbReference type="InterPro" id="IPR045004">
    <property type="entry name" value="ECH_dom"/>
</dbReference>
<dbReference type="Proteomes" id="UP001419268">
    <property type="component" value="Unassembled WGS sequence"/>
</dbReference>
<evidence type="ECO:0000256" key="2">
    <source>
        <dbReference type="ARBA" id="ARBA00011915"/>
    </source>
</evidence>
<dbReference type="SUPFAM" id="SSF52096">
    <property type="entry name" value="ClpP/crotonase"/>
    <property type="match status" value="1"/>
</dbReference>
<reference evidence="7 8" key="1">
    <citation type="submission" date="2024-01" db="EMBL/GenBank/DDBJ databases">
        <title>Genome assemblies of Stephania.</title>
        <authorList>
            <person name="Yang L."/>
        </authorList>
    </citation>
    <scope>NUCLEOTIDE SEQUENCE [LARGE SCALE GENOMIC DNA]</scope>
    <source>
        <strain evidence="7">JXDWG</strain>
        <tissue evidence="7">Leaf</tissue>
    </source>
</reference>
<comment type="similarity">
    <text evidence="4">Belongs to the enoyl-CoA hydratase/isomerase family.</text>
</comment>
<dbReference type="PANTHER" id="PTHR43176:SF3">
    <property type="entry name" value="3-HYDROXYISOBUTYRYL-COA HYDROLASE, MITOCHONDRIAL"/>
    <property type="match status" value="1"/>
</dbReference>
<evidence type="ECO:0000256" key="5">
    <source>
        <dbReference type="SAM" id="MobiDB-lite"/>
    </source>
</evidence>
<feature type="region of interest" description="Disordered" evidence="5">
    <location>
        <begin position="112"/>
        <end position="231"/>
    </location>
</feature>
<keyword evidence="3 4" id="KW-0378">Hydrolase</keyword>
<dbReference type="InterPro" id="IPR032259">
    <property type="entry name" value="HIBYL-CoA-H"/>
</dbReference>
<evidence type="ECO:0000256" key="1">
    <source>
        <dbReference type="ARBA" id="ARBA00001709"/>
    </source>
</evidence>
<evidence type="ECO:0000256" key="4">
    <source>
        <dbReference type="RuleBase" id="RU369070"/>
    </source>
</evidence>
<dbReference type="AlphaFoldDB" id="A0AAP0HSY8"/>
<gene>
    <name evidence="7" type="ORF">Scep_026840</name>
</gene>
<evidence type="ECO:0000256" key="3">
    <source>
        <dbReference type="ARBA" id="ARBA00022801"/>
    </source>
</evidence>
<proteinExistence type="inferred from homology"/>
<feature type="compositionally biased region" description="Polar residues" evidence="5">
    <location>
        <begin position="112"/>
        <end position="123"/>
    </location>
</feature>
<dbReference type="EMBL" id="JBBNAG010000011">
    <property type="protein sequence ID" value="KAK9095371.1"/>
    <property type="molecule type" value="Genomic_DNA"/>
</dbReference>
<dbReference type="Pfam" id="PF16113">
    <property type="entry name" value="ECH_2"/>
    <property type="match status" value="1"/>
</dbReference>
<comment type="catalytic activity">
    <reaction evidence="1 4">
        <text>3-hydroxy-2-methylpropanoyl-CoA + H2O = 3-hydroxy-2-methylpropanoate + CoA + H(+)</text>
        <dbReference type="Rhea" id="RHEA:20888"/>
        <dbReference type="ChEBI" id="CHEBI:11805"/>
        <dbReference type="ChEBI" id="CHEBI:15377"/>
        <dbReference type="ChEBI" id="CHEBI:15378"/>
        <dbReference type="ChEBI" id="CHEBI:57287"/>
        <dbReference type="ChEBI" id="CHEBI:57340"/>
        <dbReference type="EC" id="3.1.2.4"/>
    </reaction>
</comment>
<comment type="caution">
    <text evidence="7">The sequence shown here is derived from an EMBL/GenBank/DDBJ whole genome shotgun (WGS) entry which is preliminary data.</text>
</comment>
<organism evidence="7 8">
    <name type="scientific">Stephania cephalantha</name>
    <dbReference type="NCBI Taxonomy" id="152367"/>
    <lineage>
        <taxon>Eukaryota</taxon>
        <taxon>Viridiplantae</taxon>
        <taxon>Streptophyta</taxon>
        <taxon>Embryophyta</taxon>
        <taxon>Tracheophyta</taxon>
        <taxon>Spermatophyta</taxon>
        <taxon>Magnoliopsida</taxon>
        <taxon>Ranunculales</taxon>
        <taxon>Menispermaceae</taxon>
        <taxon>Menispermoideae</taxon>
        <taxon>Cissampelideae</taxon>
        <taxon>Stephania</taxon>
    </lineage>
</organism>
<dbReference type="PANTHER" id="PTHR43176">
    <property type="entry name" value="3-HYDROXYISOBUTYRYL-COA HYDROLASE-RELATED"/>
    <property type="match status" value="1"/>
</dbReference>
<feature type="domain" description="Enoyl-CoA hydratase/isomerase" evidence="6">
    <location>
        <begin position="1"/>
        <end position="55"/>
    </location>
</feature>
<sequence length="231" mass="23774">MPEASWGFFPDAGASHFLSRLPGFFGEYLGLNGARINGAEMLACGLATHFIPSTVPYSIEVCANHGVRVPGDVGTCYLTLYDTRENSNNEGETHGEGRRTRFRGFLSLVGSKQMNSSTRSSVNEGGGGGGGGGVPKGLHEGGGVLRGLHEGAVKRGVDGNSGSEVRDSSSGGRATETADDGSKDQDVVEELADSSSSDGISSSGDAARWPAVARQCDPGDGRCSAMAAAER</sequence>
<dbReference type="InterPro" id="IPR029045">
    <property type="entry name" value="ClpP/crotonase-like_dom_sf"/>
</dbReference>
<comment type="function">
    <text evidence="4">Hydrolyzes 3-hydroxyisobutyryl-CoA (HIBYL-CoA), a saline catabolite. Has high activity toward isobutyryl-CoA. Could be an isobutyryl-CoA dehydrogenase that functions in valine catabolism.</text>
</comment>